<protein>
    <recommendedName>
        <fullName evidence="2">Peptidase C51 domain-containing protein</fullName>
    </recommendedName>
</protein>
<dbReference type="PROSITE" id="PS50911">
    <property type="entry name" value="CHAP"/>
    <property type="match status" value="1"/>
</dbReference>
<evidence type="ECO:0000313" key="3">
    <source>
        <dbReference type="EMBL" id="GAA4638140.1"/>
    </source>
</evidence>
<dbReference type="Pfam" id="PF05257">
    <property type="entry name" value="CHAP"/>
    <property type="match status" value="1"/>
</dbReference>
<keyword evidence="4" id="KW-1185">Reference proteome</keyword>
<dbReference type="Gene3D" id="3.90.1720.10">
    <property type="entry name" value="endopeptidase domain like (from Nostoc punctiforme)"/>
    <property type="match status" value="1"/>
</dbReference>
<dbReference type="InterPro" id="IPR038765">
    <property type="entry name" value="Papain-like_cys_pep_sf"/>
</dbReference>
<dbReference type="InterPro" id="IPR007921">
    <property type="entry name" value="CHAP_dom"/>
</dbReference>
<dbReference type="EMBL" id="BAABHK010000021">
    <property type="protein sequence ID" value="GAA4638140.1"/>
    <property type="molecule type" value="Genomic_DNA"/>
</dbReference>
<feature type="domain" description="Peptidase C51" evidence="2">
    <location>
        <begin position="138"/>
        <end position="262"/>
    </location>
</feature>
<dbReference type="SUPFAM" id="SSF54001">
    <property type="entry name" value="Cysteine proteinases"/>
    <property type="match status" value="1"/>
</dbReference>
<sequence>MVRNLARLAVAALLSAPVLGVVGVAAPANACAAADPYSGACVTPVNYKISGTDGTVAVQATPKVGNVKSTLKEGATVGVICQINDGGTDTYDNLLSRTWDYTTAGGWVYDHFVTTPAQDGNGWSPGVRHCDSPPSSPLNPNAYPWPTQDAWVADGHGYYEGECTSFAAWAVRSDGLHHTKSPDWLGNADMWHGASVDASPHVGDVAQWDDNHNQAGDKGHVAYVAAVYNNGTIKVEEYNWGNFHRLNIRTISASAPSRYLRF</sequence>
<evidence type="ECO:0000256" key="1">
    <source>
        <dbReference type="SAM" id="SignalP"/>
    </source>
</evidence>
<gene>
    <name evidence="3" type="ORF">GCM10023196_094720</name>
</gene>
<feature type="chain" id="PRO_5047044155" description="Peptidase C51 domain-containing protein" evidence="1">
    <location>
        <begin position="31"/>
        <end position="262"/>
    </location>
</feature>
<evidence type="ECO:0000313" key="4">
    <source>
        <dbReference type="Proteomes" id="UP001501442"/>
    </source>
</evidence>
<name>A0ABP8URT4_9ACTN</name>
<comment type="caution">
    <text evidence="3">The sequence shown here is derived from an EMBL/GenBank/DDBJ whole genome shotgun (WGS) entry which is preliminary data.</text>
</comment>
<dbReference type="Proteomes" id="UP001501442">
    <property type="component" value="Unassembled WGS sequence"/>
</dbReference>
<organism evidence="3 4">
    <name type="scientific">Actinoallomurus vinaceus</name>
    <dbReference type="NCBI Taxonomy" id="1080074"/>
    <lineage>
        <taxon>Bacteria</taxon>
        <taxon>Bacillati</taxon>
        <taxon>Actinomycetota</taxon>
        <taxon>Actinomycetes</taxon>
        <taxon>Streptosporangiales</taxon>
        <taxon>Thermomonosporaceae</taxon>
        <taxon>Actinoallomurus</taxon>
    </lineage>
</organism>
<evidence type="ECO:0000259" key="2">
    <source>
        <dbReference type="PROSITE" id="PS50911"/>
    </source>
</evidence>
<dbReference type="RefSeq" id="WP_345441456.1">
    <property type="nucleotide sequence ID" value="NZ_BAABHK010000021.1"/>
</dbReference>
<keyword evidence="1" id="KW-0732">Signal</keyword>
<reference evidence="4" key="1">
    <citation type="journal article" date="2019" name="Int. J. Syst. Evol. Microbiol.">
        <title>The Global Catalogue of Microorganisms (GCM) 10K type strain sequencing project: providing services to taxonomists for standard genome sequencing and annotation.</title>
        <authorList>
            <consortium name="The Broad Institute Genomics Platform"/>
            <consortium name="The Broad Institute Genome Sequencing Center for Infectious Disease"/>
            <person name="Wu L."/>
            <person name="Ma J."/>
        </authorList>
    </citation>
    <scope>NUCLEOTIDE SEQUENCE [LARGE SCALE GENOMIC DNA]</scope>
    <source>
        <strain evidence="4">JCM 17939</strain>
    </source>
</reference>
<proteinExistence type="predicted"/>
<feature type="signal peptide" evidence="1">
    <location>
        <begin position="1"/>
        <end position="30"/>
    </location>
</feature>
<accession>A0ABP8URT4</accession>